<dbReference type="Pfam" id="PF04116">
    <property type="entry name" value="FA_hydroxylase"/>
    <property type="match status" value="1"/>
</dbReference>
<dbReference type="KEGG" id="acek:FLP30_06390"/>
<evidence type="ECO:0000256" key="14">
    <source>
        <dbReference type="SAM" id="Phobius"/>
    </source>
</evidence>
<evidence type="ECO:0000256" key="7">
    <source>
        <dbReference type="ARBA" id="ARBA00022832"/>
    </source>
</evidence>
<evidence type="ECO:0000256" key="2">
    <source>
        <dbReference type="ARBA" id="ARBA00004477"/>
    </source>
</evidence>
<evidence type="ECO:0000256" key="11">
    <source>
        <dbReference type="ARBA" id="ARBA00023098"/>
    </source>
</evidence>
<dbReference type="GO" id="GO:0080132">
    <property type="term" value="F:fatty acid 2-hydroxylase activity"/>
    <property type="evidence" value="ECO:0007669"/>
    <property type="project" value="InterPro"/>
</dbReference>
<feature type="transmembrane region" description="Helical" evidence="14">
    <location>
        <begin position="85"/>
        <end position="108"/>
    </location>
</feature>
<evidence type="ECO:0000256" key="6">
    <source>
        <dbReference type="ARBA" id="ARBA00022824"/>
    </source>
</evidence>
<keyword evidence="7" id="KW-0276">Fatty acid metabolism</keyword>
<evidence type="ECO:0000256" key="1">
    <source>
        <dbReference type="ARBA" id="ARBA00001947"/>
    </source>
</evidence>
<keyword evidence="12 14" id="KW-0472">Membrane</keyword>
<accession>A0A5C1YRG7</accession>
<comment type="cofactor">
    <cofactor evidence="1">
        <name>Zn(2+)</name>
        <dbReference type="ChEBI" id="CHEBI:29105"/>
    </cofactor>
</comment>
<dbReference type="PANTHER" id="PTHR12863:SF1">
    <property type="entry name" value="FATTY ACID 2-HYDROXYLASE"/>
    <property type="match status" value="1"/>
</dbReference>
<organism evidence="16 17">
    <name type="scientific">Acetobacter vaccinii</name>
    <dbReference type="NCBI Taxonomy" id="2592655"/>
    <lineage>
        <taxon>Bacteria</taxon>
        <taxon>Pseudomonadati</taxon>
        <taxon>Pseudomonadota</taxon>
        <taxon>Alphaproteobacteria</taxon>
        <taxon>Acetobacterales</taxon>
        <taxon>Acetobacteraceae</taxon>
        <taxon>Acetobacter</taxon>
    </lineage>
</organism>
<keyword evidence="8" id="KW-0862">Zinc</keyword>
<protein>
    <submittedName>
        <fullName evidence="16">Fatty acid hydroxylase</fullName>
    </submittedName>
</protein>
<dbReference type="GO" id="GO:0005506">
    <property type="term" value="F:iron ion binding"/>
    <property type="evidence" value="ECO:0007669"/>
    <property type="project" value="InterPro"/>
</dbReference>
<evidence type="ECO:0000256" key="13">
    <source>
        <dbReference type="ARBA" id="ARBA00023160"/>
    </source>
</evidence>
<dbReference type="Proteomes" id="UP000324536">
    <property type="component" value="Chromosome"/>
</dbReference>
<keyword evidence="10" id="KW-0560">Oxidoreductase</keyword>
<dbReference type="GO" id="GO:0016020">
    <property type="term" value="C:membrane"/>
    <property type="evidence" value="ECO:0007669"/>
    <property type="project" value="InterPro"/>
</dbReference>
<evidence type="ECO:0000256" key="9">
    <source>
        <dbReference type="ARBA" id="ARBA00022989"/>
    </source>
</evidence>
<comment type="subcellular location">
    <subcellularLocation>
        <location evidence="2">Endoplasmic reticulum membrane</location>
        <topology evidence="2">Multi-pass membrane protein</topology>
    </subcellularLocation>
</comment>
<proteinExistence type="predicted"/>
<evidence type="ECO:0000256" key="4">
    <source>
        <dbReference type="ARBA" id="ARBA00022692"/>
    </source>
</evidence>
<feature type="domain" description="Fatty acid hydroxylase" evidence="15">
    <location>
        <begin position="36"/>
        <end position="174"/>
    </location>
</feature>
<sequence length="192" mass="22404">MPFPVFVVAWLVILSGLAANLVIQPIPPVRAVAMVACGLAVWFFFEYVMHRHLFHMAFRSAIGQRFVFIMHGNHHDYPRDPLRNLMPLIVSLPLAVVLETLFCLVMGYDWGRPFFLGFVAGYVLYDGMHFAMHQWRFSNALLRRIQIHHLRHHYHDHETNYAVTAIFIDRLFGTCARKHHGQADRSEVRRRA</sequence>
<feature type="transmembrane region" description="Helical" evidence="14">
    <location>
        <begin position="114"/>
        <end position="132"/>
    </location>
</feature>
<evidence type="ECO:0000256" key="5">
    <source>
        <dbReference type="ARBA" id="ARBA00022723"/>
    </source>
</evidence>
<name>A0A5C1YRG7_9PROT</name>
<dbReference type="RefSeq" id="WP_149279070.1">
    <property type="nucleotide sequence ID" value="NZ_CP043506.1"/>
</dbReference>
<dbReference type="InterPro" id="IPR006694">
    <property type="entry name" value="Fatty_acid_hydroxylase"/>
</dbReference>
<evidence type="ECO:0000259" key="15">
    <source>
        <dbReference type="Pfam" id="PF04116"/>
    </source>
</evidence>
<dbReference type="EMBL" id="CP043506">
    <property type="protein sequence ID" value="QEO17392.1"/>
    <property type="molecule type" value="Genomic_DNA"/>
</dbReference>
<gene>
    <name evidence="16" type="ORF">FLP30_06390</name>
</gene>
<evidence type="ECO:0000256" key="8">
    <source>
        <dbReference type="ARBA" id="ARBA00022833"/>
    </source>
</evidence>
<keyword evidence="3" id="KW-0444">Lipid biosynthesis</keyword>
<dbReference type="OrthoDB" id="5291370at2"/>
<dbReference type="PANTHER" id="PTHR12863">
    <property type="entry name" value="FATTY ACID HYDROXYLASE"/>
    <property type="match status" value="1"/>
</dbReference>
<dbReference type="AlphaFoldDB" id="A0A5C1YRG7"/>
<reference evidence="16 17" key="1">
    <citation type="submission" date="2019-09" db="EMBL/GenBank/DDBJ databases">
        <title>Genome sequencing of strain KACC 21233.</title>
        <authorList>
            <person name="Heo J."/>
            <person name="Kim S.-J."/>
            <person name="Kim J.-S."/>
            <person name="Hong S.-B."/>
            <person name="Kwon S.-W."/>
        </authorList>
    </citation>
    <scope>NUCLEOTIDE SEQUENCE [LARGE SCALE GENOMIC DNA]</scope>
    <source>
        <strain evidence="16 17">KACC 21233</strain>
    </source>
</reference>
<keyword evidence="6" id="KW-0256">Endoplasmic reticulum</keyword>
<keyword evidence="5" id="KW-0479">Metal-binding</keyword>
<keyword evidence="13" id="KW-0275">Fatty acid biosynthesis</keyword>
<keyword evidence="9 14" id="KW-1133">Transmembrane helix</keyword>
<dbReference type="InterPro" id="IPR014430">
    <property type="entry name" value="Scs7"/>
</dbReference>
<evidence type="ECO:0000313" key="17">
    <source>
        <dbReference type="Proteomes" id="UP000324536"/>
    </source>
</evidence>
<keyword evidence="4 14" id="KW-0812">Transmembrane</keyword>
<feature type="transmembrane region" description="Helical" evidence="14">
    <location>
        <begin position="28"/>
        <end position="49"/>
    </location>
</feature>
<dbReference type="GO" id="GO:0006633">
    <property type="term" value="P:fatty acid biosynthetic process"/>
    <property type="evidence" value="ECO:0007669"/>
    <property type="project" value="UniProtKB-KW"/>
</dbReference>
<keyword evidence="11" id="KW-0443">Lipid metabolism</keyword>
<evidence type="ECO:0000256" key="12">
    <source>
        <dbReference type="ARBA" id="ARBA00023136"/>
    </source>
</evidence>
<evidence type="ECO:0000313" key="16">
    <source>
        <dbReference type="EMBL" id="QEO17392.1"/>
    </source>
</evidence>
<evidence type="ECO:0000256" key="3">
    <source>
        <dbReference type="ARBA" id="ARBA00022516"/>
    </source>
</evidence>
<keyword evidence="17" id="KW-1185">Reference proteome</keyword>
<evidence type="ECO:0000256" key="10">
    <source>
        <dbReference type="ARBA" id="ARBA00023002"/>
    </source>
</evidence>